<dbReference type="KEGG" id="smr:Smar_1344"/>
<dbReference type="OrthoDB" id="376672at2157"/>
<organism evidence="1 2">
    <name type="scientific">Staphylothermus marinus (strain ATCC 43588 / DSM 3639 / JCM 9404 / F1)</name>
    <dbReference type="NCBI Taxonomy" id="399550"/>
    <lineage>
        <taxon>Archaea</taxon>
        <taxon>Thermoproteota</taxon>
        <taxon>Thermoprotei</taxon>
        <taxon>Desulfurococcales</taxon>
        <taxon>Desulfurococcaceae</taxon>
        <taxon>Staphylothermus</taxon>
    </lineage>
</organism>
<protein>
    <submittedName>
        <fullName evidence="1">Uncharacterized protein</fullName>
    </submittedName>
</protein>
<accession>A3DP75</accession>
<gene>
    <name evidence="1" type="ordered locus">Smar_1344</name>
</gene>
<dbReference type="AlphaFoldDB" id="A3DP75"/>
<reference evidence="2" key="1">
    <citation type="journal article" date="2009" name="BMC Genomics">
        <title>The complete genome sequence of Staphylothermus marinus reveals differences in sulfur metabolism among heterotrophic Crenarchaeota.</title>
        <authorList>
            <person name="Anderson I.J."/>
            <person name="Dharmarajan L."/>
            <person name="Rodriguez J."/>
            <person name="Hooper S."/>
            <person name="Porat I."/>
            <person name="Ulrich L.E."/>
            <person name="Elkins J.G."/>
            <person name="Mavromatis K."/>
            <person name="Sun H."/>
            <person name="Land M."/>
            <person name="Lapidus A."/>
            <person name="Lucas S."/>
            <person name="Barry K."/>
            <person name="Huber H."/>
            <person name="Zhulin I.B."/>
            <person name="Whitman W.B."/>
            <person name="Mukhopadhyay B."/>
            <person name="Woese C."/>
            <person name="Bristow J."/>
            <person name="Kyrpides N."/>
        </authorList>
    </citation>
    <scope>NUCLEOTIDE SEQUENCE [LARGE SCALE GENOMIC DNA]</scope>
    <source>
        <strain evidence="2">ATCC 43588 / DSM 3639 / JCM 9404 / F1</strain>
    </source>
</reference>
<dbReference type="RefSeq" id="WP_011839629.1">
    <property type="nucleotide sequence ID" value="NC_009033.1"/>
</dbReference>
<dbReference type="EMBL" id="CP000575">
    <property type="protein sequence ID" value="ABN70435.1"/>
    <property type="molecule type" value="Genomic_DNA"/>
</dbReference>
<dbReference type="eggNOG" id="arCOG08843">
    <property type="taxonomic scope" value="Archaea"/>
</dbReference>
<dbReference type="Proteomes" id="UP000000254">
    <property type="component" value="Chromosome"/>
</dbReference>
<keyword evidence="2" id="KW-1185">Reference proteome</keyword>
<proteinExistence type="predicted"/>
<dbReference type="STRING" id="399550.Smar_1344"/>
<dbReference type="GeneID" id="4906894"/>
<evidence type="ECO:0000313" key="1">
    <source>
        <dbReference type="EMBL" id="ABN70435.1"/>
    </source>
</evidence>
<evidence type="ECO:0000313" key="2">
    <source>
        <dbReference type="Proteomes" id="UP000000254"/>
    </source>
</evidence>
<name>A3DP75_STAMF</name>
<sequence>MLSLPRLINILERLLKEFRQKYGETYISRIKEYKSKFEISMIVDKNRVKIIVYKNKVKARVYAGNLRGLEISIRRMFLREYDKEMRLKQREREGSI</sequence>
<reference evidence="1 2" key="2">
    <citation type="journal article" date="2009" name="Stand. Genomic Sci.">
        <title>Complete genome sequence of Staphylothermus marinus Stetter and Fiala 1986 type strain F1.</title>
        <authorList>
            <person name="Anderson I.J."/>
            <person name="Sun H."/>
            <person name="Lapidus A."/>
            <person name="Copeland A."/>
            <person name="Glavina Del Rio T."/>
            <person name="Tice H."/>
            <person name="Dalin E."/>
            <person name="Lucas S."/>
            <person name="Barry K."/>
            <person name="Land M."/>
            <person name="Richardson P."/>
            <person name="Huber H."/>
            <person name="Kyrpides N.C."/>
        </authorList>
    </citation>
    <scope>NUCLEOTIDE SEQUENCE [LARGE SCALE GENOMIC DNA]</scope>
    <source>
        <strain evidence="2">ATCC 43588 / DSM 3639 / JCM 9404 / F1</strain>
    </source>
</reference>
<dbReference type="HOGENOM" id="CLU_2353324_0_0_2"/>